<gene>
    <name evidence="3" type="ORF">OEZ85_003654</name>
</gene>
<dbReference type="SUPFAM" id="SSF54236">
    <property type="entry name" value="Ubiquitin-like"/>
    <property type="match status" value="1"/>
</dbReference>
<feature type="domain" description="Ubiquitin-like" evidence="2">
    <location>
        <begin position="13"/>
        <end position="88"/>
    </location>
</feature>
<keyword evidence="1" id="KW-0833">Ubl conjugation pathway</keyword>
<evidence type="ECO:0000256" key="1">
    <source>
        <dbReference type="RuleBase" id="RU361190"/>
    </source>
</evidence>
<comment type="subcellular location">
    <subcellularLocation>
        <location evidence="1">Nucleus</location>
    </subcellularLocation>
</comment>
<dbReference type="PROSITE" id="PS50053">
    <property type="entry name" value="UBIQUITIN_2"/>
    <property type="match status" value="1"/>
</dbReference>
<dbReference type="EMBL" id="CP126217">
    <property type="protein sequence ID" value="WIA18987.1"/>
    <property type="molecule type" value="Genomic_DNA"/>
</dbReference>
<dbReference type="InterPro" id="IPR022617">
    <property type="entry name" value="Rad60/SUMO-like_dom"/>
</dbReference>
<dbReference type="InterPro" id="IPR029071">
    <property type="entry name" value="Ubiquitin-like_domsf"/>
</dbReference>
<dbReference type="SMART" id="SM00213">
    <property type="entry name" value="UBQ"/>
    <property type="match status" value="1"/>
</dbReference>
<dbReference type="Proteomes" id="UP001244341">
    <property type="component" value="Chromosome 10b"/>
</dbReference>
<keyword evidence="1" id="KW-0539">Nucleus</keyword>
<evidence type="ECO:0000259" key="2">
    <source>
        <dbReference type="PROSITE" id="PS50053"/>
    </source>
</evidence>
<sequence length="96" mass="10583">MSAKDVKRESKTLNLSIKNQNNEEVHFKVKLSTKLHKVFEAYNARKGVDPGAYRFVFEGNRIAGDKTPAELEMEDGDCIDAYTEQIGGGASAGSKM</sequence>
<accession>A0ABY8UCK7</accession>
<organism evidence="3 4">
    <name type="scientific">Tetradesmus obliquus</name>
    <name type="common">Green alga</name>
    <name type="synonym">Acutodesmus obliquus</name>
    <dbReference type="NCBI Taxonomy" id="3088"/>
    <lineage>
        <taxon>Eukaryota</taxon>
        <taxon>Viridiplantae</taxon>
        <taxon>Chlorophyta</taxon>
        <taxon>core chlorophytes</taxon>
        <taxon>Chlorophyceae</taxon>
        <taxon>CS clade</taxon>
        <taxon>Sphaeropleales</taxon>
        <taxon>Scenedesmaceae</taxon>
        <taxon>Tetradesmus</taxon>
    </lineage>
</organism>
<evidence type="ECO:0000313" key="3">
    <source>
        <dbReference type="EMBL" id="WIA18987.1"/>
    </source>
</evidence>
<dbReference type="Gene3D" id="3.10.20.90">
    <property type="entry name" value="Phosphatidylinositol 3-kinase Catalytic Subunit, Chain A, domain 1"/>
    <property type="match status" value="1"/>
</dbReference>
<name>A0ABY8UCK7_TETOB</name>
<dbReference type="InterPro" id="IPR000626">
    <property type="entry name" value="Ubiquitin-like_dom"/>
</dbReference>
<evidence type="ECO:0000313" key="4">
    <source>
        <dbReference type="Proteomes" id="UP001244341"/>
    </source>
</evidence>
<reference evidence="3 4" key="1">
    <citation type="submission" date="2023-05" db="EMBL/GenBank/DDBJ databases">
        <title>A 100% complete, gapless, phased diploid assembly of the Scenedesmus obliquus UTEX 3031 genome.</title>
        <authorList>
            <person name="Biondi T.C."/>
            <person name="Hanschen E.R."/>
            <person name="Kwon T."/>
            <person name="Eng W."/>
            <person name="Kruse C.P.S."/>
            <person name="Koehler S.I."/>
            <person name="Kunde Y."/>
            <person name="Gleasner C.D."/>
            <person name="You Mak K.T."/>
            <person name="Polle J."/>
            <person name="Hovde B.T."/>
            <person name="Starkenburg S.R."/>
        </authorList>
    </citation>
    <scope>NUCLEOTIDE SEQUENCE [LARGE SCALE GENOMIC DNA]</scope>
    <source>
        <strain evidence="3 4">DOE0152z</strain>
    </source>
</reference>
<protein>
    <recommendedName>
        <fullName evidence="1">Small ubiquitin-related modifier</fullName>
        <shortName evidence="1">SUMO</shortName>
    </recommendedName>
</protein>
<proteinExistence type="inferred from homology"/>
<dbReference type="PANTHER" id="PTHR10562">
    <property type="entry name" value="SMALL UBIQUITIN-RELATED MODIFIER"/>
    <property type="match status" value="1"/>
</dbReference>
<dbReference type="Pfam" id="PF11976">
    <property type="entry name" value="Rad60-SLD"/>
    <property type="match status" value="1"/>
</dbReference>
<keyword evidence="4" id="KW-1185">Reference proteome</keyword>
<comment type="similarity">
    <text evidence="1">Belongs to the ubiquitin family. SUMO subfamily.</text>
</comment>